<feature type="region of interest" description="Disordered" evidence="1">
    <location>
        <begin position="92"/>
        <end position="113"/>
    </location>
</feature>
<evidence type="ECO:0000256" key="1">
    <source>
        <dbReference type="SAM" id="MobiDB-lite"/>
    </source>
</evidence>
<organism evidence="3 4">
    <name type="scientific">Sinimarinibacterium thermocellulolyticum</name>
    <dbReference type="NCBI Taxonomy" id="3170016"/>
    <lineage>
        <taxon>Bacteria</taxon>
        <taxon>Pseudomonadati</taxon>
        <taxon>Pseudomonadota</taxon>
        <taxon>Gammaproteobacteria</taxon>
        <taxon>Nevskiales</taxon>
        <taxon>Nevskiaceae</taxon>
        <taxon>Sinimarinibacterium</taxon>
    </lineage>
</organism>
<keyword evidence="2" id="KW-1133">Transmembrane helix</keyword>
<dbReference type="RefSeq" id="WP_352888176.1">
    <property type="nucleotide sequence ID" value="NZ_JBEPIJ010000004.1"/>
</dbReference>
<comment type="caution">
    <text evidence="3">The sequence shown here is derived from an EMBL/GenBank/DDBJ whole genome shotgun (WGS) entry which is preliminary data.</text>
</comment>
<keyword evidence="2" id="KW-0472">Membrane</keyword>
<name>A0ABV2A899_9GAMM</name>
<evidence type="ECO:0000313" key="4">
    <source>
        <dbReference type="Proteomes" id="UP001465331"/>
    </source>
</evidence>
<feature type="region of interest" description="Disordered" evidence="1">
    <location>
        <begin position="138"/>
        <end position="164"/>
    </location>
</feature>
<keyword evidence="4" id="KW-1185">Reference proteome</keyword>
<keyword evidence="2" id="KW-0812">Transmembrane</keyword>
<evidence type="ECO:0000256" key="2">
    <source>
        <dbReference type="SAM" id="Phobius"/>
    </source>
</evidence>
<feature type="transmembrane region" description="Helical" evidence="2">
    <location>
        <begin position="6"/>
        <end position="23"/>
    </location>
</feature>
<feature type="compositionally biased region" description="Low complexity" evidence="1">
    <location>
        <begin position="138"/>
        <end position="153"/>
    </location>
</feature>
<proteinExistence type="predicted"/>
<reference evidence="3 4" key="1">
    <citation type="submission" date="2024-06" db="EMBL/GenBank/DDBJ databases">
        <authorList>
            <person name="Li Z."/>
            <person name="Jiang Y."/>
        </authorList>
    </citation>
    <scope>NUCLEOTIDE SEQUENCE [LARGE SCALE GENOMIC DNA]</scope>
    <source>
        <strain evidence="3 4">HSW-8</strain>
    </source>
</reference>
<dbReference type="EMBL" id="JBEPIJ010000004">
    <property type="protein sequence ID" value="MES0873470.1"/>
    <property type="molecule type" value="Genomic_DNA"/>
</dbReference>
<evidence type="ECO:0000313" key="3">
    <source>
        <dbReference type="EMBL" id="MES0873470.1"/>
    </source>
</evidence>
<accession>A0ABV2A899</accession>
<sequence>MAVKGWSMAAVAVVVAAGTYFTLETIYPPSKNGDGDLRVVSPDSVFGNAPAPAESGPAVAEIVPAKTPDAADRALDAAMAPSEEDLRVTDESLAADQPEPTATPAAEDRTEADAALAPADAVEDMADDAAEIGAAATMQGPAPVVTPAATPRPTQRPAPVRTPVPRLTPWWGPESNTQLSLVYAGSAAYTRAIVLLFNGAFDDARSAQPHLRVRDAAGRLVAGTWEVGANNRRMLLFPVAHTGLYTVTVGPGLADRSGRTVGKQMQGPVRVE</sequence>
<gene>
    <name evidence="3" type="ORF">ABSH63_05540</name>
</gene>
<dbReference type="Proteomes" id="UP001465331">
    <property type="component" value="Unassembled WGS sequence"/>
</dbReference>
<protein>
    <submittedName>
        <fullName evidence="3">Uncharacterized protein</fullName>
    </submittedName>
</protein>